<dbReference type="SUPFAM" id="SSF48508">
    <property type="entry name" value="Nuclear receptor ligand-binding domain"/>
    <property type="match status" value="1"/>
</dbReference>
<dbReference type="InterPro" id="IPR013088">
    <property type="entry name" value="Znf_NHR/GATA"/>
</dbReference>
<dbReference type="GO" id="GO:0000978">
    <property type="term" value="F:RNA polymerase II cis-regulatory region sequence-specific DNA binding"/>
    <property type="evidence" value="ECO:0007669"/>
    <property type="project" value="TreeGrafter"/>
</dbReference>
<dbReference type="OrthoDB" id="5952118at2759"/>
<reference evidence="17 18" key="1">
    <citation type="journal article" date="2018" name="Nat. Ecol. Evol.">
        <title>Shark genomes provide insights into elasmobranch evolution and the origin of vertebrates.</title>
        <authorList>
            <person name="Hara Y"/>
            <person name="Yamaguchi K"/>
            <person name="Onimaru K"/>
            <person name="Kadota M"/>
            <person name="Koyanagi M"/>
            <person name="Keeley SD"/>
            <person name="Tatsumi K"/>
            <person name="Tanaka K"/>
            <person name="Motone F"/>
            <person name="Kageyama Y"/>
            <person name="Nozu R"/>
            <person name="Adachi N"/>
            <person name="Nishimura O"/>
            <person name="Nakagawa R"/>
            <person name="Tanegashima C"/>
            <person name="Kiyatake I"/>
            <person name="Matsumoto R"/>
            <person name="Murakumo K"/>
            <person name="Nishida K"/>
            <person name="Terakita A"/>
            <person name="Kuratani S"/>
            <person name="Sato K"/>
            <person name="Hyodo S Kuraku.S."/>
        </authorList>
    </citation>
    <scope>NUCLEOTIDE SEQUENCE [LARGE SCALE GENOMIC DNA]</scope>
</reference>
<evidence type="ECO:0000256" key="2">
    <source>
        <dbReference type="ARBA" id="ARBA00004496"/>
    </source>
</evidence>
<evidence type="ECO:0000313" key="17">
    <source>
        <dbReference type="EMBL" id="GCB65976.1"/>
    </source>
</evidence>
<comment type="caution">
    <text evidence="17">The sequence shown here is derived from an EMBL/GenBank/DDBJ whole genome shotgun (WGS) entry which is preliminary data.</text>
</comment>
<accession>A0A401NYM9</accession>
<dbReference type="InterPro" id="IPR000536">
    <property type="entry name" value="Nucl_hrmn_rcpt_lig-bd"/>
</dbReference>
<dbReference type="Proteomes" id="UP000288216">
    <property type="component" value="Unassembled WGS sequence"/>
</dbReference>
<dbReference type="InterPro" id="IPR035500">
    <property type="entry name" value="NHR-like_dom_sf"/>
</dbReference>
<keyword evidence="12 13" id="KW-0539">Nucleus</keyword>
<feature type="region of interest" description="Disordered" evidence="14">
    <location>
        <begin position="55"/>
        <end position="93"/>
    </location>
</feature>
<evidence type="ECO:0000256" key="9">
    <source>
        <dbReference type="ARBA" id="ARBA00023125"/>
    </source>
</evidence>
<dbReference type="InterPro" id="IPR001628">
    <property type="entry name" value="Znf_hrmn_rcpt"/>
</dbReference>
<evidence type="ECO:0000256" key="7">
    <source>
        <dbReference type="ARBA" id="ARBA00022833"/>
    </source>
</evidence>
<keyword evidence="18" id="KW-1185">Reference proteome</keyword>
<evidence type="ECO:0000256" key="1">
    <source>
        <dbReference type="ARBA" id="ARBA00004123"/>
    </source>
</evidence>
<dbReference type="GO" id="GO:0005737">
    <property type="term" value="C:cytoplasm"/>
    <property type="evidence" value="ECO:0007669"/>
    <property type="project" value="UniProtKB-SubCell"/>
</dbReference>
<keyword evidence="9 13" id="KW-0238">DNA-binding</keyword>
<evidence type="ECO:0000259" key="15">
    <source>
        <dbReference type="PROSITE" id="PS51030"/>
    </source>
</evidence>
<comment type="similarity">
    <text evidence="13">Belongs to the nuclear hormone receptor family.</text>
</comment>
<feature type="compositionally biased region" description="Low complexity" evidence="14">
    <location>
        <begin position="65"/>
        <end position="81"/>
    </location>
</feature>
<dbReference type="GO" id="GO:0008270">
    <property type="term" value="F:zinc ion binding"/>
    <property type="evidence" value="ECO:0007669"/>
    <property type="project" value="UniProtKB-KW"/>
</dbReference>
<dbReference type="InterPro" id="IPR003073">
    <property type="entry name" value="NR4A2"/>
</dbReference>
<evidence type="ECO:0000256" key="8">
    <source>
        <dbReference type="ARBA" id="ARBA00023015"/>
    </source>
</evidence>
<evidence type="ECO:0000259" key="16">
    <source>
        <dbReference type="PROSITE" id="PS51843"/>
    </source>
</evidence>
<evidence type="ECO:0000313" key="18">
    <source>
        <dbReference type="Proteomes" id="UP000288216"/>
    </source>
</evidence>
<dbReference type="GO" id="GO:0071376">
    <property type="term" value="P:cellular response to corticotropin-releasing hormone stimulus"/>
    <property type="evidence" value="ECO:0007669"/>
    <property type="project" value="TreeGrafter"/>
</dbReference>
<evidence type="ECO:0000256" key="14">
    <source>
        <dbReference type="SAM" id="MobiDB-lite"/>
    </source>
</evidence>
<dbReference type="PANTHER" id="PTHR24085:SF2">
    <property type="entry name" value="NUCLEAR RECEPTOR SUBFAMILY 4 GROUP A MEMBER 3"/>
    <property type="match status" value="1"/>
</dbReference>
<evidence type="ECO:0000256" key="6">
    <source>
        <dbReference type="ARBA" id="ARBA00022771"/>
    </source>
</evidence>
<keyword evidence="5 13" id="KW-0479">Metal-binding</keyword>
<dbReference type="PROSITE" id="PS51030">
    <property type="entry name" value="NUCLEAR_REC_DBD_2"/>
    <property type="match status" value="1"/>
</dbReference>
<dbReference type="STRING" id="75743.A0A401NYM9"/>
<feature type="compositionally biased region" description="Polar residues" evidence="14">
    <location>
        <begin position="82"/>
        <end position="93"/>
    </location>
</feature>
<dbReference type="InterPro" id="IPR001723">
    <property type="entry name" value="Nuclear_hrmn_rcpt"/>
</dbReference>
<evidence type="ECO:0000256" key="5">
    <source>
        <dbReference type="ARBA" id="ARBA00022723"/>
    </source>
</evidence>
<keyword evidence="10 13" id="KW-0804">Transcription</keyword>
<dbReference type="InterPro" id="IPR003070">
    <property type="entry name" value="NR4A1-3"/>
</dbReference>
<dbReference type="GO" id="GO:0004879">
    <property type="term" value="F:nuclear receptor activity"/>
    <property type="evidence" value="ECO:0007669"/>
    <property type="project" value="InterPro"/>
</dbReference>
<dbReference type="SMART" id="SM00399">
    <property type="entry name" value="ZnF_C4"/>
    <property type="match status" value="1"/>
</dbReference>
<evidence type="ECO:0000256" key="10">
    <source>
        <dbReference type="ARBA" id="ARBA00023163"/>
    </source>
</evidence>
<sequence>MIIKRREESWSACVPVSKGLSAAAEASTAQVSLSNIHGSDCTPTRNLDGCLIVKTEPSQQSNLGSEELSPPSRSSESTPRTAGSTQPRDNTSTVAEPLAAHRANIQRAKYHPPSAHTDMPCVQTQYSSSPQGASFAAPNYAYGDYSSDLVHTEAPYMKFGMDLGSTEITATTSLPSFSTFMETGYSGSYEFKPSCLYQMHSSSSQRPFIKLEDVPHHSYQPSIQHQTEDIMPSTSIYFKQSPPSTPTTPQFTTPQTSMWDEPHTLPPVTQTCMATGHILDAPMKSGPPRFPLFAFKQSPPHSPASSSHMCYEPTLNMPMGTESTSAQSVMDARQYPLHLVKGSGLGFHPMPLSQSAQSLPSPPNRGSSSGEGMCAVCGDNAACQHYGVRTCEGCKGFFKRTVQKNAKYVCLANKNCPVDKRRRNRCQYCRFQKCLSVGMVKEVVRTDSLKGRRGRLPSKPKSPLQEPSPPSPPISLMNALVRALVDSTPSSHNYTQFCAAEQPISGTDAEYVHQFYGLLATSMEITQSWAEKIPGFSDLPKEDQTLLIESAFLELFVLRLSHRSAPTEDKFVFCNGLVLHRLQCLRGFGEWLDTIKEFSTNLQSLNFDVSAFACLAALVLITDRHGLKEPKRVEELQSRIISCLKEHMSFSSTGDSKGQPLSKVLGIIPQLRSLCMQGLQRIFYLKLEDLVPPPAIIDKLFLDTLPF</sequence>
<keyword evidence="7 13" id="KW-0862">Zinc</keyword>
<proteinExistence type="inferred from homology"/>
<keyword evidence="6 13" id="KW-0863">Zinc-finger</keyword>
<dbReference type="GO" id="GO:0035259">
    <property type="term" value="F:nuclear glucocorticoid receptor binding"/>
    <property type="evidence" value="ECO:0007669"/>
    <property type="project" value="TreeGrafter"/>
</dbReference>
<dbReference type="GO" id="GO:0005634">
    <property type="term" value="C:nucleus"/>
    <property type="evidence" value="ECO:0007669"/>
    <property type="project" value="UniProtKB-SubCell"/>
</dbReference>
<dbReference type="PRINTS" id="PR00047">
    <property type="entry name" value="STROIDFINGER"/>
</dbReference>
<name>A0A401NYM9_SCYTO</name>
<dbReference type="PANTHER" id="PTHR24085">
    <property type="entry name" value="NUCLEAR HORMONE RECEPTOR"/>
    <property type="match status" value="1"/>
</dbReference>
<dbReference type="Pfam" id="PF00105">
    <property type="entry name" value="zf-C4"/>
    <property type="match status" value="1"/>
</dbReference>
<dbReference type="AlphaFoldDB" id="A0A401NYM9"/>
<protein>
    <recommendedName>
        <fullName evidence="3">Nuclear receptor subfamily 4 group A member 2</fullName>
    </recommendedName>
</protein>
<organism evidence="17 18">
    <name type="scientific">Scyliorhinus torazame</name>
    <name type="common">Cloudy catshark</name>
    <name type="synonym">Catulus torazame</name>
    <dbReference type="NCBI Taxonomy" id="75743"/>
    <lineage>
        <taxon>Eukaryota</taxon>
        <taxon>Metazoa</taxon>
        <taxon>Chordata</taxon>
        <taxon>Craniata</taxon>
        <taxon>Vertebrata</taxon>
        <taxon>Chondrichthyes</taxon>
        <taxon>Elasmobranchii</taxon>
        <taxon>Galeomorphii</taxon>
        <taxon>Galeoidea</taxon>
        <taxon>Carcharhiniformes</taxon>
        <taxon>Scyliorhinidae</taxon>
        <taxon>Scyliorhinus</taxon>
    </lineage>
</organism>
<dbReference type="Gene3D" id="1.10.565.10">
    <property type="entry name" value="Retinoid X Receptor"/>
    <property type="match status" value="1"/>
</dbReference>
<evidence type="ECO:0000256" key="11">
    <source>
        <dbReference type="ARBA" id="ARBA00023170"/>
    </source>
</evidence>
<dbReference type="PRINTS" id="PR00398">
    <property type="entry name" value="STRDHORMONER"/>
</dbReference>
<keyword evidence="11 13" id="KW-0675">Receptor</keyword>
<feature type="region of interest" description="Disordered" evidence="14">
    <location>
        <begin position="448"/>
        <end position="472"/>
    </location>
</feature>
<evidence type="ECO:0000256" key="4">
    <source>
        <dbReference type="ARBA" id="ARBA00022490"/>
    </source>
</evidence>
<dbReference type="PRINTS" id="PR01287">
    <property type="entry name" value="NURRNUCRCPTR"/>
</dbReference>
<feature type="domain" description="NR LBD" evidence="16">
    <location>
        <begin position="472"/>
        <end position="704"/>
    </location>
</feature>
<dbReference type="Gene3D" id="3.30.50.10">
    <property type="entry name" value="Erythroid Transcription Factor GATA-1, subunit A"/>
    <property type="match status" value="1"/>
</dbReference>
<keyword evidence="4" id="KW-0963">Cytoplasm</keyword>
<evidence type="ECO:0000256" key="13">
    <source>
        <dbReference type="RuleBase" id="RU004334"/>
    </source>
</evidence>
<dbReference type="OMA" id="DEFVFCN"/>
<dbReference type="EMBL" id="BFAA01004245">
    <property type="protein sequence ID" value="GCB65976.1"/>
    <property type="molecule type" value="Genomic_DNA"/>
</dbReference>
<evidence type="ECO:0000256" key="12">
    <source>
        <dbReference type="ARBA" id="ARBA00023242"/>
    </source>
</evidence>
<dbReference type="PROSITE" id="PS51843">
    <property type="entry name" value="NR_LBD"/>
    <property type="match status" value="1"/>
</dbReference>
<dbReference type="SUPFAM" id="SSF57716">
    <property type="entry name" value="Glucocorticoid receptor-like (DNA-binding domain)"/>
    <property type="match status" value="1"/>
</dbReference>
<gene>
    <name evidence="17" type="ORF">scyTo_0010033</name>
</gene>
<keyword evidence="8 13" id="KW-0805">Transcription regulation</keyword>
<dbReference type="SMART" id="SM00430">
    <property type="entry name" value="HOLI"/>
    <property type="match status" value="1"/>
</dbReference>
<dbReference type="CDD" id="cd06969">
    <property type="entry name" value="NR_DBD_NGFI-B"/>
    <property type="match status" value="1"/>
</dbReference>
<evidence type="ECO:0000256" key="3">
    <source>
        <dbReference type="ARBA" id="ARBA00019630"/>
    </source>
</evidence>
<dbReference type="FunFam" id="3.30.50.10:FF:000009">
    <property type="entry name" value="nuclear receptor subfamily 4 group A member 2"/>
    <property type="match status" value="1"/>
</dbReference>
<dbReference type="PROSITE" id="PS00031">
    <property type="entry name" value="NUCLEAR_REC_DBD_1"/>
    <property type="match status" value="1"/>
</dbReference>
<dbReference type="PRINTS" id="PR01284">
    <property type="entry name" value="NUCLEARECPTR"/>
</dbReference>
<comment type="subcellular location">
    <subcellularLocation>
        <location evidence="2">Cytoplasm</location>
    </subcellularLocation>
    <subcellularLocation>
        <location evidence="1 13">Nucleus</location>
    </subcellularLocation>
</comment>
<feature type="domain" description="Nuclear receptor" evidence="15">
    <location>
        <begin position="371"/>
        <end position="446"/>
    </location>
</feature>
<dbReference type="GO" id="GO:0005667">
    <property type="term" value="C:transcription regulator complex"/>
    <property type="evidence" value="ECO:0007669"/>
    <property type="project" value="TreeGrafter"/>
</dbReference>
<dbReference type="Pfam" id="PF00104">
    <property type="entry name" value="Hormone_recep"/>
    <property type="match status" value="1"/>
</dbReference>